<organism evidence="2 3">
    <name type="scientific">Dreissena polymorpha</name>
    <name type="common">Zebra mussel</name>
    <name type="synonym">Mytilus polymorpha</name>
    <dbReference type="NCBI Taxonomy" id="45954"/>
    <lineage>
        <taxon>Eukaryota</taxon>
        <taxon>Metazoa</taxon>
        <taxon>Spiralia</taxon>
        <taxon>Lophotrochozoa</taxon>
        <taxon>Mollusca</taxon>
        <taxon>Bivalvia</taxon>
        <taxon>Autobranchia</taxon>
        <taxon>Heteroconchia</taxon>
        <taxon>Euheterodonta</taxon>
        <taxon>Imparidentia</taxon>
        <taxon>Neoheterodontei</taxon>
        <taxon>Myida</taxon>
        <taxon>Dreissenoidea</taxon>
        <taxon>Dreissenidae</taxon>
        <taxon>Dreissena</taxon>
    </lineage>
</organism>
<evidence type="ECO:0000313" key="3">
    <source>
        <dbReference type="Proteomes" id="UP000828390"/>
    </source>
</evidence>
<protein>
    <submittedName>
        <fullName evidence="2">Uncharacterized protein</fullName>
    </submittedName>
</protein>
<dbReference type="EMBL" id="JAIWYP010000008">
    <property type="protein sequence ID" value="KAH3784622.1"/>
    <property type="molecule type" value="Genomic_DNA"/>
</dbReference>
<accession>A0A9D4EVC8</accession>
<evidence type="ECO:0000313" key="2">
    <source>
        <dbReference type="EMBL" id="KAH3784622.1"/>
    </source>
</evidence>
<dbReference type="AlphaFoldDB" id="A0A9D4EVC8"/>
<sequence>MKTQHQHGPTRQQHAINKTVPDSHSRAIDLQGRDTDKHAPTRHLHGTSRTNMTTTRTNKASINFRLNTCGTNIDLDIWKLNLNNSNSWTQTPKLG</sequence>
<evidence type="ECO:0000256" key="1">
    <source>
        <dbReference type="SAM" id="MobiDB-lite"/>
    </source>
</evidence>
<feature type="region of interest" description="Disordered" evidence="1">
    <location>
        <begin position="1"/>
        <end position="56"/>
    </location>
</feature>
<proteinExistence type="predicted"/>
<feature type="compositionally biased region" description="Polar residues" evidence="1">
    <location>
        <begin position="1"/>
        <end position="20"/>
    </location>
</feature>
<gene>
    <name evidence="2" type="ORF">DPMN_162583</name>
</gene>
<reference evidence="2" key="2">
    <citation type="submission" date="2020-11" db="EMBL/GenBank/DDBJ databases">
        <authorList>
            <person name="McCartney M.A."/>
            <person name="Auch B."/>
            <person name="Kono T."/>
            <person name="Mallez S."/>
            <person name="Becker A."/>
            <person name="Gohl D.M."/>
            <person name="Silverstein K.A.T."/>
            <person name="Koren S."/>
            <person name="Bechman K.B."/>
            <person name="Herman A."/>
            <person name="Abrahante J.E."/>
            <person name="Garbe J."/>
        </authorList>
    </citation>
    <scope>NUCLEOTIDE SEQUENCE</scope>
    <source>
        <strain evidence="2">Duluth1</strain>
        <tissue evidence="2">Whole animal</tissue>
    </source>
</reference>
<name>A0A9D4EVC8_DREPO</name>
<feature type="compositionally biased region" description="Low complexity" evidence="1">
    <location>
        <begin position="47"/>
        <end position="56"/>
    </location>
</feature>
<comment type="caution">
    <text evidence="2">The sequence shown here is derived from an EMBL/GenBank/DDBJ whole genome shotgun (WGS) entry which is preliminary data.</text>
</comment>
<keyword evidence="3" id="KW-1185">Reference proteome</keyword>
<feature type="compositionally biased region" description="Basic and acidic residues" evidence="1">
    <location>
        <begin position="21"/>
        <end position="39"/>
    </location>
</feature>
<dbReference type="Proteomes" id="UP000828390">
    <property type="component" value="Unassembled WGS sequence"/>
</dbReference>
<reference evidence="2" key="1">
    <citation type="journal article" date="2019" name="bioRxiv">
        <title>The Genome of the Zebra Mussel, Dreissena polymorpha: A Resource for Invasive Species Research.</title>
        <authorList>
            <person name="McCartney M.A."/>
            <person name="Auch B."/>
            <person name="Kono T."/>
            <person name="Mallez S."/>
            <person name="Zhang Y."/>
            <person name="Obille A."/>
            <person name="Becker A."/>
            <person name="Abrahante J.E."/>
            <person name="Garbe J."/>
            <person name="Badalamenti J.P."/>
            <person name="Herman A."/>
            <person name="Mangelson H."/>
            <person name="Liachko I."/>
            <person name="Sullivan S."/>
            <person name="Sone E.D."/>
            <person name="Koren S."/>
            <person name="Silverstein K.A.T."/>
            <person name="Beckman K.B."/>
            <person name="Gohl D.M."/>
        </authorList>
    </citation>
    <scope>NUCLEOTIDE SEQUENCE</scope>
    <source>
        <strain evidence="2">Duluth1</strain>
        <tissue evidence="2">Whole animal</tissue>
    </source>
</reference>